<accession>A0ABQ1GS89</accession>
<organism evidence="1 2">
    <name type="scientific">Sphingomonas psychrolutea</name>
    <dbReference type="NCBI Taxonomy" id="1259676"/>
    <lineage>
        <taxon>Bacteria</taxon>
        <taxon>Pseudomonadati</taxon>
        <taxon>Pseudomonadota</taxon>
        <taxon>Alphaproteobacteria</taxon>
        <taxon>Sphingomonadales</taxon>
        <taxon>Sphingomonadaceae</taxon>
        <taxon>Sphingomonas</taxon>
    </lineage>
</organism>
<proteinExistence type="predicted"/>
<protein>
    <submittedName>
        <fullName evidence="1">Uncharacterized protein</fullName>
    </submittedName>
</protein>
<dbReference type="RefSeq" id="WP_188446955.1">
    <property type="nucleotide sequence ID" value="NZ_BMDW01000010.1"/>
</dbReference>
<keyword evidence="2" id="KW-1185">Reference proteome</keyword>
<reference evidence="2" key="1">
    <citation type="journal article" date="2019" name="Int. J. Syst. Evol. Microbiol.">
        <title>The Global Catalogue of Microorganisms (GCM) 10K type strain sequencing project: providing services to taxonomists for standard genome sequencing and annotation.</title>
        <authorList>
            <consortium name="The Broad Institute Genomics Platform"/>
            <consortium name="The Broad Institute Genome Sequencing Center for Infectious Disease"/>
            <person name="Wu L."/>
            <person name="Ma J."/>
        </authorList>
    </citation>
    <scope>NUCLEOTIDE SEQUENCE [LARGE SCALE GENOMIC DNA]</scope>
    <source>
        <strain evidence="2">CGMCC 1.10106</strain>
    </source>
</reference>
<evidence type="ECO:0000313" key="1">
    <source>
        <dbReference type="EMBL" id="GGA49377.1"/>
    </source>
</evidence>
<dbReference type="Proteomes" id="UP000618591">
    <property type="component" value="Unassembled WGS sequence"/>
</dbReference>
<name>A0ABQ1GS89_9SPHN</name>
<gene>
    <name evidence="1" type="ORF">GCM10011395_19650</name>
</gene>
<dbReference type="EMBL" id="BMDW01000010">
    <property type="protein sequence ID" value="GGA49377.1"/>
    <property type="molecule type" value="Genomic_DNA"/>
</dbReference>
<sequence>MTTAPEQVRLPAEWLAHRYDPGHDAIHFVAVDRARRRHAAFLTDAELPDLGDALVVRRGDIAPAASGQRVNFVFHSAYCCSTLVANAYDRPGRAFSLKEPVLLNDLVGWRHRGGAPAQIRAVLQDGLATLARPFEAGEVCVIKPSNVVNGLAMTMLADRADAAAVLLYAPLEVYLGSIASKGLWGRLWVRDLLAKFMKEGLVDLGFAPDEIFLQSDLQVAASGWLAQQALFAKLVERWPMRVRTLDSEGLLARPAAALEALDTLFGVPSSDAERAEIVASVFTRHAKFGGDFDADARKANQKAAAGTYAEELAMVLTWAEKVAESAGIAIMPPHPLLPAP</sequence>
<comment type="caution">
    <text evidence="1">The sequence shown here is derived from an EMBL/GenBank/DDBJ whole genome shotgun (WGS) entry which is preliminary data.</text>
</comment>
<evidence type="ECO:0000313" key="2">
    <source>
        <dbReference type="Proteomes" id="UP000618591"/>
    </source>
</evidence>